<evidence type="ECO:0000256" key="7">
    <source>
        <dbReference type="ARBA" id="ARBA00022741"/>
    </source>
</evidence>
<evidence type="ECO:0000256" key="5">
    <source>
        <dbReference type="ARBA" id="ARBA00022679"/>
    </source>
</evidence>
<reference evidence="16 17" key="1">
    <citation type="submission" date="2016-10" db="EMBL/GenBank/DDBJ databases">
        <authorList>
            <person name="de Groot N.N."/>
        </authorList>
    </citation>
    <scope>NUCLEOTIDE SEQUENCE [LARGE SCALE GENOMIC DNA]</scope>
    <source>
        <strain evidence="16 17">DSM 26880</strain>
    </source>
</reference>
<keyword evidence="6 13" id="KW-0812">Transmembrane</keyword>
<evidence type="ECO:0000256" key="13">
    <source>
        <dbReference type="SAM" id="Phobius"/>
    </source>
</evidence>
<keyword evidence="9" id="KW-0067">ATP-binding</keyword>
<proteinExistence type="predicted"/>
<dbReference type="InterPro" id="IPR004358">
    <property type="entry name" value="Sig_transdc_His_kin-like_C"/>
</dbReference>
<dbReference type="Gene3D" id="3.30.565.10">
    <property type="entry name" value="Histidine kinase-like ATPase, C-terminal domain"/>
    <property type="match status" value="1"/>
</dbReference>
<keyword evidence="5" id="KW-0808">Transferase</keyword>
<dbReference type="InterPro" id="IPR036890">
    <property type="entry name" value="HATPase_C_sf"/>
</dbReference>
<dbReference type="InterPro" id="IPR050428">
    <property type="entry name" value="TCS_sensor_his_kinase"/>
</dbReference>
<dbReference type="STRING" id="321339.SAMN05444340_12625"/>
<dbReference type="CDD" id="cd00075">
    <property type="entry name" value="HATPase"/>
    <property type="match status" value="1"/>
</dbReference>
<dbReference type="InterPro" id="IPR003594">
    <property type="entry name" value="HATPase_dom"/>
</dbReference>
<protein>
    <recommendedName>
        <fullName evidence="3">histidine kinase</fullName>
        <ecNumber evidence="3">2.7.13.3</ecNumber>
    </recommendedName>
</protein>
<dbReference type="EMBL" id="FNPF01000026">
    <property type="protein sequence ID" value="SDY89823.1"/>
    <property type="molecule type" value="Genomic_DNA"/>
</dbReference>
<gene>
    <name evidence="16" type="ORF">SAMN05444340_12625</name>
</gene>
<dbReference type="InterPro" id="IPR036097">
    <property type="entry name" value="HisK_dim/P_sf"/>
</dbReference>
<dbReference type="InterPro" id="IPR013727">
    <property type="entry name" value="2CSK_N"/>
</dbReference>
<dbReference type="AlphaFoldDB" id="A0A1H3NM37"/>
<dbReference type="SMART" id="SM00387">
    <property type="entry name" value="HATPase_c"/>
    <property type="match status" value="1"/>
</dbReference>
<evidence type="ECO:0000313" key="16">
    <source>
        <dbReference type="EMBL" id="SDY89823.1"/>
    </source>
</evidence>
<dbReference type="Pfam" id="PF00512">
    <property type="entry name" value="HisKA"/>
    <property type="match status" value="1"/>
</dbReference>
<evidence type="ECO:0000256" key="9">
    <source>
        <dbReference type="ARBA" id="ARBA00022840"/>
    </source>
</evidence>
<dbReference type="InterPro" id="IPR003660">
    <property type="entry name" value="HAMP_dom"/>
</dbReference>
<keyword evidence="7" id="KW-0547">Nucleotide-binding</keyword>
<dbReference type="PRINTS" id="PR00344">
    <property type="entry name" value="BCTRLSENSOR"/>
</dbReference>
<keyword evidence="17" id="KW-1185">Reference proteome</keyword>
<evidence type="ECO:0000256" key="10">
    <source>
        <dbReference type="ARBA" id="ARBA00022989"/>
    </source>
</evidence>
<dbReference type="InterPro" id="IPR003661">
    <property type="entry name" value="HisK_dim/P_dom"/>
</dbReference>
<feature type="domain" description="HAMP" evidence="15">
    <location>
        <begin position="130"/>
        <end position="182"/>
    </location>
</feature>
<dbReference type="GO" id="GO:0000155">
    <property type="term" value="F:phosphorelay sensor kinase activity"/>
    <property type="evidence" value="ECO:0007669"/>
    <property type="project" value="InterPro"/>
</dbReference>
<comment type="subcellular location">
    <subcellularLocation>
        <location evidence="2">Membrane</location>
        <topology evidence="2">Multi-pass membrane protein</topology>
    </subcellularLocation>
</comment>
<keyword evidence="8 16" id="KW-0418">Kinase</keyword>
<evidence type="ECO:0000259" key="15">
    <source>
        <dbReference type="PROSITE" id="PS50885"/>
    </source>
</evidence>
<evidence type="ECO:0000256" key="1">
    <source>
        <dbReference type="ARBA" id="ARBA00000085"/>
    </source>
</evidence>
<name>A0A1H3NM37_9RHOB</name>
<dbReference type="Pfam" id="PF02518">
    <property type="entry name" value="HATPase_c"/>
    <property type="match status" value="1"/>
</dbReference>
<dbReference type="GO" id="GO:0005524">
    <property type="term" value="F:ATP binding"/>
    <property type="evidence" value="ECO:0007669"/>
    <property type="project" value="UniProtKB-KW"/>
</dbReference>
<evidence type="ECO:0000256" key="4">
    <source>
        <dbReference type="ARBA" id="ARBA00022553"/>
    </source>
</evidence>
<evidence type="ECO:0000313" key="17">
    <source>
        <dbReference type="Proteomes" id="UP000199286"/>
    </source>
</evidence>
<evidence type="ECO:0000256" key="11">
    <source>
        <dbReference type="ARBA" id="ARBA00023012"/>
    </source>
</evidence>
<dbReference type="SUPFAM" id="SSF47384">
    <property type="entry name" value="Homodimeric domain of signal transducing histidine kinase"/>
    <property type="match status" value="1"/>
</dbReference>
<dbReference type="PANTHER" id="PTHR45436">
    <property type="entry name" value="SENSOR HISTIDINE KINASE YKOH"/>
    <property type="match status" value="1"/>
</dbReference>
<dbReference type="PANTHER" id="PTHR45436:SF14">
    <property type="entry name" value="SENSOR PROTEIN QSEC"/>
    <property type="match status" value="1"/>
</dbReference>
<feature type="transmembrane region" description="Helical" evidence="13">
    <location>
        <begin position="109"/>
        <end position="129"/>
    </location>
</feature>
<dbReference type="GO" id="GO:0005886">
    <property type="term" value="C:plasma membrane"/>
    <property type="evidence" value="ECO:0007669"/>
    <property type="project" value="TreeGrafter"/>
</dbReference>
<evidence type="ECO:0000256" key="12">
    <source>
        <dbReference type="ARBA" id="ARBA00023136"/>
    </source>
</evidence>
<dbReference type="Gene3D" id="1.10.287.130">
    <property type="match status" value="1"/>
</dbReference>
<keyword evidence="4" id="KW-0597">Phosphoprotein</keyword>
<keyword evidence="10 13" id="KW-1133">Transmembrane helix</keyword>
<organism evidence="16 17">
    <name type="scientific">Citreimonas salinaria</name>
    <dbReference type="NCBI Taxonomy" id="321339"/>
    <lineage>
        <taxon>Bacteria</taxon>
        <taxon>Pseudomonadati</taxon>
        <taxon>Pseudomonadota</taxon>
        <taxon>Alphaproteobacteria</taxon>
        <taxon>Rhodobacterales</taxon>
        <taxon>Roseobacteraceae</taxon>
        <taxon>Citreimonas</taxon>
    </lineage>
</organism>
<keyword evidence="11" id="KW-0902">Two-component regulatory system</keyword>
<dbReference type="EC" id="2.7.13.3" evidence="3"/>
<sequence>MVSSLISDHQIEVARAGDRTLPVPMTRETGYSKQLSCQIWALDGGLVGRSDGAPDVELTEAAAEGYSRSIIEGEPWRVYTLVNEELGVRVMVGDSLAVRDRLVRDVLEGLLLPAALILPLLAAILWISVAQGLAPLDRLANTLRARAPSDLSPLPEGSAPRELRPVRLALNSLFAKVASARDVERDFTTYAAHELKTPLAGLRTQAQVMRLSDDPGVRANALSAIERSVERTNRMVRQLLDLAAVERSEQELDVTDLGHLMRETVDDLRTLAAERNVVVETVAPDHAMRQRTNPFLLQAALRNVIENAIYASPPEGRVLVALEDGDAAVRFIIRDEGEGIPPELLDRVSTRFTRGRGSGPNGSGLGLSIVASAMERLGGAVQFAPGKGRGQTVRLILN</sequence>
<dbReference type="PROSITE" id="PS50885">
    <property type="entry name" value="HAMP"/>
    <property type="match status" value="1"/>
</dbReference>
<dbReference type="InterPro" id="IPR005467">
    <property type="entry name" value="His_kinase_dom"/>
</dbReference>
<dbReference type="PROSITE" id="PS50109">
    <property type="entry name" value="HIS_KIN"/>
    <property type="match status" value="1"/>
</dbReference>
<dbReference type="CDD" id="cd00082">
    <property type="entry name" value="HisKA"/>
    <property type="match status" value="1"/>
</dbReference>
<evidence type="ECO:0000256" key="3">
    <source>
        <dbReference type="ARBA" id="ARBA00012438"/>
    </source>
</evidence>
<evidence type="ECO:0000259" key="14">
    <source>
        <dbReference type="PROSITE" id="PS50109"/>
    </source>
</evidence>
<dbReference type="SUPFAM" id="SSF55874">
    <property type="entry name" value="ATPase domain of HSP90 chaperone/DNA topoisomerase II/histidine kinase"/>
    <property type="match status" value="1"/>
</dbReference>
<keyword evidence="12 13" id="KW-0472">Membrane</keyword>
<evidence type="ECO:0000256" key="8">
    <source>
        <dbReference type="ARBA" id="ARBA00022777"/>
    </source>
</evidence>
<comment type="catalytic activity">
    <reaction evidence="1">
        <text>ATP + protein L-histidine = ADP + protein N-phospho-L-histidine.</text>
        <dbReference type="EC" id="2.7.13.3"/>
    </reaction>
</comment>
<dbReference type="SMART" id="SM00388">
    <property type="entry name" value="HisKA"/>
    <property type="match status" value="1"/>
</dbReference>
<dbReference type="Pfam" id="PF08521">
    <property type="entry name" value="2CSK_N"/>
    <property type="match status" value="1"/>
</dbReference>
<evidence type="ECO:0000256" key="2">
    <source>
        <dbReference type="ARBA" id="ARBA00004141"/>
    </source>
</evidence>
<feature type="domain" description="Histidine kinase" evidence="14">
    <location>
        <begin position="190"/>
        <end position="398"/>
    </location>
</feature>
<evidence type="ECO:0000256" key="6">
    <source>
        <dbReference type="ARBA" id="ARBA00022692"/>
    </source>
</evidence>
<dbReference type="Proteomes" id="UP000199286">
    <property type="component" value="Unassembled WGS sequence"/>
</dbReference>
<accession>A0A1H3NM37</accession>